<gene>
    <name evidence="5" type="ORF">QWM81_10520</name>
</gene>
<dbReference type="RefSeq" id="WP_290111524.1">
    <property type="nucleotide sequence ID" value="NZ_JAUEPL010000011.1"/>
</dbReference>
<dbReference type="InterPro" id="IPR055066">
    <property type="entry name" value="AASDHPPT_N"/>
</dbReference>
<organism evidence="5 6">
    <name type="scientific">Streptomyces ficellus</name>
    <dbReference type="NCBI Taxonomy" id="1977088"/>
    <lineage>
        <taxon>Bacteria</taxon>
        <taxon>Bacillati</taxon>
        <taxon>Actinomycetota</taxon>
        <taxon>Actinomycetes</taxon>
        <taxon>Kitasatosporales</taxon>
        <taxon>Streptomycetaceae</taxon>
        <taxon>Streptomyces</taxon>
    </lineage>
</organism>
<evidence type="ECO:0000259" key="3">
    <source>
        <dbReference type="Pfam" id="PF01648"/>
    </source>
</evidence>
<accession>A0ABT7Z5D7</accession>
<keyword evidence="2 5" id="KW-0808">Transferase</keyword>
<dbReference type="EMBL" id="JAUEPL010000011">
    <property type="protein sequence ID" value="MDN3294477.1"/>
    <property type="molecule type" value="Genomic_DNA"/>
</dbReference>
<keyword evidence="6" id="KW-1185">Reference proteome</keyword>
<feature type="domain" description="4'-phosphopantetheinyl transferase" evidence="3">
    <location>
        <begin position="117"/>
        <end position="221"/>
    </location>
</feature>
<comment type="caution">
    <text evidence="5">The sequence shown here is derived from an EMBL/GenBank/DDBJ whole genome shotgun (WGS) entry which is preliminary data.</text>
</comment>
<sequence length="255" mass="27705">MSRGIPRVRAGECHVWIADAVRVPSLLELLDARERARHDAFVRDRDRALYLTAHALVRQLVAAQLGTGPREVVFTQVCRHCDRPEPHGKPGLADSSLEFSLSHSGDRVAVALSLAGPVGVDIEETARQPDLPQTVLAAVERAELERLPAGRRALGFTRYWARKEAVLKATGDGLMVEPALLTVSAPGAPAALLEWRKRAEPHRAVRLHDVDVGNGYRAAVAVLGDECRVVCHTARYDGDGTLRTAPAVTVTSDRC</sequence>
<dbReference type="PANTHER" id="PTHR12215:SF10">
    <property type="entry name" value="L-AMINOADIPATE-SEMIALDEHYDE DEHYDROGENASE-PHOSPHOPANTETHEINYL TRANSFERASE"/>
    <property type="match status" value="1"/>
</dbReference>
<evidence type="ECO:0000313" key="5">
    <source>
        <dbReference type="EMBL" id="MDN3294477.1"/>
    </source>
</evidence>
<evidence type="ECO:0000256" key="1">
    <source>
        <dbReference type="ARBA" id="ARBA00010990"/>
    </source>
</evidence>
<dbReference type="InterPro" id="IPR008278">
    <property type="entry name" value="4-PPantetheinyl_Trfase_dom"/>
</dbReference>
<protein>
    <submittedName>
        <fullName evidence="5">4'-phosphopantetheinyl transferase superfamily protein</fullName>
    </submittedName>
</protein>
<evidence type="ECO:0000259" key="4">
    <source>
        <dbReference type="Pfam" id="PF22624"/>
    </source>
</evidence>
<dbReference type="SUPFAM" id="SSF56214">
    <property type="entry name" value="4'-phosphopantetheinyl transferase"/>
    <property type="match status" value="2"/>
</dbReference>
<dbReference type="Proteomes" id="UP001174050">
    <property type="component" value="Unassembled WGS sequence"/>
</dbReference>
<dbReference type="InterPro" id="IPR050559">
    <property type="entry name" value="P-Pant_transferase_sf"/>
</dbReference>
<feature type="domain" description="4'-phosphopantetheinyl transferase N-terminal" evidence="4">
    <location>
        <begin position="23"/>
        <end position="111"/>
    </location>
</feature>
<dbReference type="Gene3D" id="3.90.470.20">
    <property type="entry name" value="4'-phosphopantetheinyl transferase domain"/>
    <property type="match status" value="2"/>
</dbReference>
<dbReference type="Pfam" id="PF22624">
    <property type="entry name" value="AASDHPPT_N"/>
    <property type="match status" value="1"/>
</dbReference>
<proteinExistence type="inferred from homology"/>
<dbReference type="InterPro" id="IPR037143">
    <property type="entry name" value="4-PPantetheinyl_Trfase_dom_sf"/>
</dbReference>
<name>A0ABT7Z5D7_9ACTN</name>
<dbReference type="Pfam" id="PF01648">
    <property type="entry name" value="ACPS"/>
    <property type="match status" value="1"/>
</dbReference>
<comment type="similarity">
    <text evidence="1">Belongs to the P-Pant transferase superfamily. Gsp/Sfp/HetI/AcpT family.</text>
</comment>
<evidence type="ECO:0000313" key="6">
    <source>
        <dbReference type="Proteomes" id="UP001174050"/>
    </source>
</evidence>
<dbReference type="GO" id="GO:0016740">
    <property type="term" value="F:transferase activity"/>
    <property type="evidence" value="ECO:0007669"/>
    <property type="project" value="UniProtKB-KW"/>
</dbReference>
<reference evidence="5" key="1">
    <citation type="submission" date="2023-06" db="EMBL/GenBank/DDBJ databases">
        <title>WGS-Sequencing of Streptomyces ficellus isolate 21 collected from sand in Gara Djebilet Iron Mine in Algeria.</title>
        <authorList>
            <person name="Zegers G.P."/>
            <person name="Gomez A."/>
            <person name="Gueddou A."/>
            <person name="Zahara A.F."/>
            <person name="Worth M."/>
            <person name="Sevigny J.L."/>
            <person name="Tisa L."/>
        </authorList>
    </citation>
    <scope>NUCLEOTIDE SEQUENCE</scope>
    <source>
        <strain evidence="5">AS11</strain>
    </source>
</reference>
<dbReference type="PANTHER" id="PTHR12215">
    <property type="entry name" value="PHOSPHOPANTETHEINE TRANSFERASE"/>
    <property type="match status" value="1"/>
</dbReference>
<evidence type="ECO:0000256" key="2">
    <source>
        <dbReference type="ARBA" id="ARBA00022679"/>
    </source>
</evidence>